<dbReference type="Gene3D" id="3.20.20.80">
    <property type="entry name" value="Glycosidases"/>
    <property type="match status" value="1"/>
</dbReference>
<dbReference type="HOGENOM" id="CLU_1046232_0_0_1"/>
<proteinExistence type="inferred from homology"/>
<reference evidence="4" key="2">
    <citation type="submission" date="2015-01" db="EMBL/GenBank/DDBJ databases">
        <title>Evolutionary Origins and Diversification of the Mycorrhizal Mutualists.</title>
        <authorList>
            <consortium name="DOE Joint Genome Institute"/>
            <consortium name="Mycorrhizal Genomics Consortium"/>
            <person name="Kohler A."/>
            <person name="Kuo A."/>
            <person name="Nagy L.G."/>
            <person name="Floudas D."/>
            <person name="Copeland A."/>
            <person name="Barry K.W."/>
            <person name="Cichocki N."/>
            <person name="Veneault-Fourrey C."/>
            <person name="LaButti K."/>
            <person name="Lindquist E.A."/>
            <person name="Lipzen A."/>
            <person name="Lundell T."/>
            <person name="Morin E."/>
            <person name="Murat C."/>
            <person name="Riley R."/>
            <person name="Ohm R."/>
            <person name="Sun H."/>
            <person name="Tunlid A."/>
            <person name="Henrissat B."/>
            <person name="Grigoriev I.V."/>
            <person name="Hibbett D.S."/>
            <person name="Martin F."/>
        </authorList>
    </citation>
    <scope>NUCLEOTIDE SEQUENCE [LARGE SCALE GENOMIC DNA]</scope>
    <source>
        <strain evidence="4">ATCC 200175</strain>
    </source>
</reference>
<dbReference type="GO" id="GO:0004553">
    <property type="term" value="F:hydrolase activity, hydrolyzing O-glycosyl compounds"/>
    <property type="evidence" value="ECO:0007669"/>
    <property type="project" value="InterPro"/>
</dbReference>
<dbReference type="EMBL" id="KN821808">
    <property type="protein sequence ID" value="KIJ04465.1"/>
    <property type="molecule type" value="Genomic_DNA"/>
</dbReference>
<feature type="domain" description="Glycoside hydrolase family 31 TIM barrel" evidence="2">
    <location>
        <begin position="63"/>
        <end position="122"/>
    </location>
</feature>
<evidence type="ECO:0000259" key="2">
    <source>
        <dbReference type="Pfam" id="PF01055"/>
    </source>
</evidence>
<reference evidence="3 4" key="1">
    <citation type="submission" date="2014-06" db="EMBL/GenBank/DDBJ databases">
        <authorList>
            <consortium name="DOE Joint Genome Institute"/>
            <person name="Kuo A."/>
            <person name="Kohler A."/>
            <person name="Nagy L.G."/>
            <person name="Floudas D."/>
            <person name="Copeland A."/>
            <person name="Barry K.W."/>
            <person name="Cichocki N."/>
            <person name="Veneault-Fourrey C."/>
            <person name="LaButti K."/>
            <person name="Lindquist E.A."/>
            <person name="Lipzen A."/>
            <person name="Lundell T."/>
            <person name="Morin E."/>
            <person name="Murat C."/>
            <person name="Sun H."/>
            <person name="Tunlid A."/>
            <person name="Henrissat B."/>
            <person name="Grigoriev I.V."/>
            <person name="Hibbett D.S."/>
            <person name="Martin F."/>
            <person name="Nordberg H.P."/>
            <person name="Cantor M.N."/>
            <person name="Hua S.X."/>
        </authorList>
    </citation>
    <scope>NUCLEOTIDE SEQUENCE [LARGE SCALE GENOMIC DNA]</scope>
    <source>
        <strain evidence="3 4">ATCC 200175</strain>
    </source>
</reference>
<dbReference type="OrthoDB" id="10559213at2759"/>
<dbReference type="Pfam" id="PF01055">
    <property type="entry name" value="Glyco_hydro_31_2nd"/>
    <property type="match status" value="1"/>
</dbReference>
<keyword evidence="1" id="KW-0326">Glycosidase</keyword>
<evidence type="ECO:0000313" key="3">
    <source>
        <dbReference type="EMBL" id="KIJ04465.1"/>
    </source>
</evidence>
<comment type="similarity">
    <text evidence="1">Belongs to the glycosyl hydrolase 31 family.</text>
</comment>
<keyword evidence="4" id="KW-1185">Reference proteome</keyword>
<evidence type="ECO:0000313" key="4">
    <source>
        <dbReference type="Proteomes" id="UP000053647"/>
    </source>
</evidence>
<gene>
    <name evidence="3" type="ORF">PAXINDRAFT_183154</name>
</gene>
<dbReference type="AlphaFoldDB" id="A0A0C9SSC2"/>
<dbReference type="Proteomes" id="UP000053647">
    <property type="component" value="Unassembled WGS sequence"/>
</dbReference>
<accession>A0A0C9SSC2</accession>
<keyword evidence="1 3" id="KW-0378">Hydrolase</keyword>
<organism evidence="3 4">
    <name type="scientific">Paxillus involutus ATCC 200175</name>
    <dbReference type="NCBI Taxonomy" id="664439"/>
    <lineage>
        <taxon>Eukaryota</taxon>
        <taxon>Fungi</taxon>
        <taxon>Dikarya</taxon>
        <taxon>Basidiomycota</taxon>
        <taxon>Agaricomycotina</taxon>
        <taxon>Agaricomycetes</taxon>
        <taxon>Agaricomycetidae</taxon>
        <taxon>Boletales</taxon>
        <taxon>Paxilineae</taxon>
        <taxon>Paxillaceae</taxon>
        <taxon>Paxillus</taxon>
    </lineage>
</organism>
<protein>
    <submittedName>
        <fullName evidence="3">Glycoside hydrolase family 31 protein</fullName>
    </submittedName>
</protein>
<sequence length="266" mass="30179">MFLQIPDPEVSSFEYRMIGGIPEFYFFSRHTQRTLSHSERNDRIKNLNGSLYIDEVRPGYSLGDNYSHMYLIIQGILQIQIYQISMGAADTCDLRDNTEEAPCNHLMQLPALTPFHRNHNTYYGPIPQNHTAGPASRFGMPRVWQALSFHVSRKDPGDPGWDASMDVANLIQYYILAVLAPYVTFFTPHDPRDLIHAAMMRDKLFGFCTANVCWRSLHDAEPVVVVVGDGEPDVDPEVEEDPELEVEPELEVLETNEATGGPGKMY</sequence>
<name>A0A0C9SSC2_PAXIN</name>
<dbReference type="InterPro" id="IPR000322">
    <property type="entry name" value="Glyco_hydro_31_TIM"/>
</dbReference>
<evidence type="ECO:0000256" key="1">
    <source>
        <dbReference type="RuleBase" id="RU361185"/>
    </source>
</evidence>
<dbReference type="GO" id="GO:0005975">
    <property type="term" value="P:carbohydrate metabolic process"/>
    <property type="evidence" value="ECO:0007669"/>
    <property type="project" value="InterPro"/>
</dbReference>